<dbReference type="AlphaFoldDB" id="A0A542EH96"/>
<evidence type="ECO:0000256" key="2">
    <source>
        <dbReference type="SAM" id="Phobius"/>
    </source>
</evidence>
<name>A0A542EH96_9MICO</name>
<sequence length="204" mass="20422">MKLTSSLRVAAGLALAGSSFALVPAAHAADKIVNPAPPAFMDACGASSDTYTIPATQGVSYYVEGVKLNAGVRVVNPAKSFVEVFTVADSGYKLSQAATWQHQFDTRSGEGGTGCVTKPKQTSTDTTVSSPSNYTANVGGTQTAPPPSSGSSGQTGTASPSASPTELPYTGFDPMGMSLAAGGVGIAGLMLLGGVGVAAKRSRR</sequence>
<feature type="compositionally biased region" description="Low complexity" evidence="1">
    <location>
        <begin position="139"/>
        <end position="163"/>
    </location>
</feature>
<keyword evidence="2" id="KW-1133">Transmembrane helix</keyword>
<gene>
    <name evidence="4" type="ORF">FB459_2195</name>
</gene>
<accession>A0A542EH96</accession>
<dbReference type="Proteomes" id="UP000320806">
    <property type="component" value="Unassembled WGS sequence"/>
</dbReference>
<feature type="transmembrane region" description="Helical" evidence="2">
    <location>
        <begin position="177"/>
        <end position="199"/>
    </location>
</feature>
<comment type="caution">
    <text evidence="4">The sequence shown here is derived from an EMBL/GenBank/DDBJ whole genome shotgun (WGS) entry which is preliminary data.</text>
</comment>
<keyword evidence="2" id="KW-0472">Membrane</keyword>
<evidence type="ECO:0000313" key="5">
    <source>
        <dbReference type="Proteomes" id="UP000320806"/>
    </source>
</evidence>
<feature type="compositionally biased region" description="Polar residues" evidence="1">
    <location>
        <begin position="119"/>
        <end position="138"/>
    </location>
</feature>
<evidence type="ECO:0008006" key="6">
    <source>
        <dbReference type="Google" id="ProtNLM"/>
    </source>
</evidence>
<organism evidence="4 5">
    <name type="scientific">Yimella lutea</name>
    <dbReference type="NCBI Taxonomy" id="587872"/>
    <lineage>
        <taxon>Bacteria</taxon>
        <taxon>Bacillati</taxon>
        <taxon>Actinomycetota</taxon>
        <taxon>Actinomycetes</taxon>
        <taxon>Micrococcales</taxon>
        <taxon>Dermacoccaceae</taxon>
        <taxon>Yimella</taxon>
    </lineage>
</organism>
<feature type="chain" id="PRO_5021864150" description="LPXTG-motif cell wall-anchored protein" evidence="3">
    <location>
        <begin position="29"/>
        <end position="204"/>
    </location>
</feature>
<protein>
    <recommendedName>
        <fullName evidence="6">LPXTG-motif cell wall-anchored protein</fullName>
    </recommendedName>
</protein>
<dbReference type="EMBL" id="VFMO01000001">
    <property type="protein sequence ID" value="TQJ14695.1"/>
    <property type="molecule type" value="Genomic_DNA"/>
</dbReference>
<dbReference type="OrthoDB" id="9790784at2"/>
<reference evidence="4 5" key="1">
    <citation type="submission" date="2019-06" db="EMBL/GenBank/DDBJ databases">
        <title>Sequencing the genomes of 1000 actinobacteria strains.</title>
        <authorList>
            <person name="Klenk H.-P."/>
        </authorList>
    </citation>
    <scope>NUCLEOTIDE SEQUENCE [LARGE SCALE GENOMIC DNA]</scope>
    <source>
        <strain evidence="4 5">DSM 19828</strain>
    </source>
</reference>
<keyword evidence="3" id="KW-0732">Signal</keyword>
<evidence type="ECO:0000256" key="1">
    <source>
        <dbReference type="SAM" id="MobiDB-lite"/>
    </source>
</evidence>
<feature type="signal peptide" evidence="3">
    <location>
        <begin position="1"/>
        <end position="28"/>
    </location>
</feature>
<dbReference type="RefSeq" id="WP_141928473.1">
    <property type="nucleotide sequence ID" value="NZ_BAABCI010000017.1"/>
</dbReference>
<keyword evidence="5" id="KW-1185">Reference proteome</keyword>
<keyword evidence="2" id="KW-0812">Transmembrane</keyword>
<evidence type="ECO:0000256" key="3">
    <source>
        <dbReference type="SAM" id="SignalP"/>
    </source>
</evidence>
<evidence type="ECO:0000313" key="4">
    <source>
        <dbReference type="EMBL" id="TQJ14695.1"/>
    </source>
</evidence>
<proteinExistence type="predicted"/>
<feature type="region of interest" description="Disordered" evidence="1">
    <location>
        <begin position="105"/>
        <end position="169"/>
    </location>
</feature>